<reference evidence="10 11" key="1">
    <citation type="submission" date="2016-11" db="EMBL/GenBank/DDBJ databases">
        <authorList>
            <person name="Jaros S."/>
            <person name="Januszkiewicz K."/>
            <person name="Wedrychowicz H."/>
        </authorList>
    </citation>
    <scope>NUCLEOTIDE SEQUENCE [LARGE SCALE GENOMIC DNA]</scope>
    <source>
        <strain evidence="10 11">DSM 29431</strain>
    </source>
</reference>
<evidence type="ECO:0000259" key="9">
    <source>
        <dbReference type="Pfam" id="PF02540"/>
    </source>
</evidence>
<organism evidence="10 11">
    <name type="scientific">Marivita hallyeonensis</name>
    <dbReference type="NCBI Taxonomy" id="996342"/>
    <lineage>
        <taxon>Bacteria</taxon>
        <taxon>Pseudomonadati</taxon>
        <taxon>Pseudomonadota</taxon>
        <taxon>Alphaproteobacteria</taxon>
        <taxon>Rhodobacterales</taxon>
        <taxon>Roseobacteraceae</taxon>
        <taxon>Marivita</taxon>
    </lineage>
</organism>
<sequence length="337" mass="37380">MSDLNIDAEKAIRDISQYLKGIVAKDRTDGVILGLSGGLDSCVMAALAVRALGPGSVSVVYLFDHDSDPDIADNARLMAEFLGLDLEVIEITKDMENLKIYSPLFMKLLRISKLMARISASSYKLICGETPFQSTLRVGRGEVLKPWYKRFLFNTTIRHLDNGFTQRHVFRRAVLEKLAQERNLSLIGAANLSECEVGWFVKDGIDDVPVQPMTGLYKTQVRQLAKELGLPERVRSQLPSPDMANGITDEFGIGHDYADVDIVVDGFHEHLSNAEIAAQGVPEPEIEDIRKLMKLSDWKRQSPHEAPPVSGVFGSPLRTNSAKTRDTHKTTKVTCDA</sequence>
<comment type="catalytic activity">
    <reaction evidence="7">
        <text>deamido-NAD(+) + NH4(+) + ATP = AMP + diphosphate + NAD(+) + H(+)</text>
        <dbReference type="Rhea" id="RHEA:21188"/>
        <dbReference type="ChEBI" id="CHEBI:15378"/>
        <dbReference type="ChEBI" id="CHEBI:28938"/>
        <dbReference type="ChEBI" id="CHEBI:30616"/>
        <dbReference type="ChEBI" id="CHEBI:33019"/>
        <dbReference type="ChEBI" id="CHEBI:57540"/>
        <dbReference type="ChEBI" id="CHEBI:58437"/>
        <dbReference type="ChEBI" id="CHEBI:456215"/>
        <dbReference type="EC" id="6.3.1.5"/>
    </reaction>
</comment>
<dbReference type="InterPro" id="IPR003694">
    <property type="entry name" value="NAD_synthase"/>
</dbReference>
<comment type="pathway">
    <text evidence="1">Cofactor biosynthesis; NAD(+) biosynthesis.</text>
</comment>
<dbReference type="NCBIfam" id="TIGR00552">
    <property type="entry name" value="nadE"/>
    <property type="match status" value="1"/>
</dbReference>
<dbReference type="Pfam" id="PF02540">
    <property type="entry name" value="NAD_synthase"/>
    <property type="match status" value="2"/>
</dbReference>
<evidence type="ECO:0000313" key="10">
    <source>
        <dbReference type="EMBL" id="SHH97785.1"/>
    </source>
</evidence>
<dbReference type="GO" id="GO:0009435">
    <property type="term" value="P:NAD+ biosynthetic process"/>
    <property type="evidence" value="ECO:0007669"/>
    <property type="project" value="UniProtKB-UniPathway"/>
</dbReference>
<dbReference type="GO" id="GO:0005524">
    <property type="term" value="F:ATP binding"/>
    <property type="evidence" value="ECO:0007669"/>
    <property type="project" value="UniProtKB-KW"/>
</dbReference>
<evidence type="ECO:0000256" key="4">
    <source>
        <dbReference type="ARBA" id="ARBA00022840"/>
    </source>
</evidence>
<dbReference type="OrthoDB" id="3266517at2"/>
<keyword evidence="5 6" id="KW-0520">NAD</keyword>
<evidence type="ECO:0000313" key="11">
    <source>
        <dbReference type="Proteomes" id="UP000184221"/>
    </source>
</evidence>
<dbReference type="InterPro" id="IPR014729">
    <property type="entry name" value="Rossmann-like_a/b/a_fold"/>
</dbReference>
<dbReference type="GO" id="GO:0005737">
    <property type="term" value="C:cytoplasm"/>
    <property type="evidence" value="ECO:0007669"/>
    <property type="project" value="InterPro"/>
</dbReference>
<dbReference type="PANTHER" id="PTHR23090:SF9">
    <property type="entry name" value="GLUTAMINE-DEPENDENT NAD(+) SYNTHETASE"/>
    <property type="match status" value="1"/>
</dbReference>
<dbReference type="EMBL" id="FQXC01000006">
    <property type="protein sequence ID" value="SHH97785.1"/>
    <property type="molecule type" value="Genomic_DNA"/>
</dbReference>
<dbReference type="STRING" id="996342.SAMN05443551_3866"/>
<dbReference type="CDD" id="cd00553">
    <property type="entry name" value="NAD_synthase"/>
    <property type="match status" value="1"/>
</dbReference>
<evidence type="ECO:0000256" key="6">
    <source>
        <dbReference type="RuleBase" id="RU003811"/>
    </source>
</evidence>
<keyword evidence="11" id="KW-1185">Reference proteome</keyword>
<gene>
    <name evidence="10" type="ORF">SAMN05443551_3866</name>
</gene>
<accession>A0A1M5XD48</accession>
<dbReference type="RefSeq" id="WP_072779821.1">
    <property type="nucleotide sequence ID" value="NZ_FQXC01000006.1"/>
</dbReference>
<dbReference type="PANTHER" id="PTHR23090">
    <property type="entry name" value="NH 3 /GLUTAMINE-DEPENDENT NAD + SYNTHETASE"/>
    <property type="match status" value="1"/>
</dbReference>
<keyword evidence="3 6" id="KW-0547">Nucleotide-binding</keyword>
<dbReference type="AlphaFoldDB" id="A0A1M5XD48"/>
<dbReference type="InterPro" id="IPR022310">
    <property type="entry name" value="NAD/GMP_synthase"/>
</dbReference>
<dbReference type="EC" id="6.3.1.5" evidence="7"/>
<evidence type="ECO:0000256" key="3">
    <source>
        <dbReference type="ARBA" id="ARBA00022741"/>
    </source>
</evidence>
<evidence type="ECO:0000256" key="8">
    <source>
        <dbReference type="SAM" id="MobiDB-lite"/>
    </source>
</evidence>
<keyword evidence="4 6" id="KW-0067">ATP-binding</keyword>
<feature type="domain" description="NAD/GMP synthase" evidence="9">
    <location>
        <begin position="171"/>
        <end position="303"/>
    </location>
</feature>
<evidence type="ECO:0000256" key="5">
    <source>
        <dbReference type="ARBA" id="ARBA00023027"/>
    </source>
</evidence>
<dbReference type="SUPFAM" id="SSF52402">
    <property type="entry name" value="Adenine nucleotide alpha hydrolases-like"/>
    <property type="match status" value="1"/>
</dbReference>
<proteinExistence type="inferred from homology"/>
<protein>
    <recommendedName>
        <fullName evidence="7">NH(3)-dependent NAD(+) synthetase</fullName>
        <ecNumber evidence="7">6.3.1.5</ecNumber>
    </recommendedName>
</protein>
<feature type="region of interest" description="Disordered" evidence="8">
    <location>
        <begin position="299"/>
        <end position="337"/>
    </location>
</feature>
<dbReference type="UniPathway" id="UPA00253">
    <property type="reaction ID" value="UER00333"/>
</dbReference>
<feature type="domain" description="NAD/GMP synthase" evidence="9">
    <location>
        <begin position="12"/>
        <end position="98"/>
    </location>
</feature>
<keyword evidence="2 6" id="KW-0436">Ligase</keyword>
<dbReference type="GO" id="GO:0003952">
    <property type="term" value="F:NAD+ synthase (glutamine-hydrolyzing) activity"/>
    <property type="evidence" value="ECO:0007669"/>
    <property type="project" value="InterPro"/>
</dbReference>
<dbReference type="GO" id="GO:0004359">
    <property type="term" value="F:glutaminase activity"/>
    <property type="evidence" value="ECO:0007669"/>
    <property type="project" value="InterPro"/>
</dbReference>
<evidence type="ECO:0000256" key="2">
    <source>
        <dbReference type="ARBA" id="ARBA00022598"/>
    </source>
</evidence>
<dbReference type="Gene3D" id="3.40.50.620">
    <property type="entry name" value="HUPs"/>
    <property type="match status" value="1"/>
</dbReference>
<dbReference type="GO" id="GO:0008795">
    <property type="term" value="F:NAD+ synthase activity"/>
    <property type="evidence" value="ECO:0007669"/>
    <property type="project" value="UniProtKB-EC"/>
</dbReference>
<evidence type="ECO:0000256" key="1">
    <source>
        <dbReference type="ARBA" id="ARBA00004790"/>
    </source>
</evidence>
<evidence type="ECO:0000256" key="7">
    <source>
        <dbReference type="RuleBase" id="RU003812"/>
    </source>
</evidence>
<name>A0A1M5XD48_9RHOB</name>
<dbReference type="Proteomes" id="UP000184221">
    <property type="component" value="Unassembled WGS sequence"/>
</dbReference>
<comment type="similarity">
    <text evidence="6">Belongs to the NAD synthetase family.</text>
</comment>